<accession>A0A5C2S477</accession>
<proteinExistence type="predicted"/>
<keyword evidence="3" id="KW-1185">Reference proteome</keyword>
<dbReference type="EMBL" id="ML122275">
    <property type="protein sequence ID" value="RPD58425.1"/>
    <property type="molecule type" value="Genomic_DNA"/>
</dbReference>
<evidence type="ECO:0000313" key="3">
    <source>
        <dbReference type="Proteomes" id="UP000313359"/>
    </source>
</evidence>
<gene>
    <name evidence="2" type="ORF">L227DRAFT_601972</name>
</gene>
<sequence length="111" mass="11711">MSMIRTAFTTTARSAVASSSRRFHASPSAQTITEKVAEVADKVNKKVGKGLASAIEKGEKATEATKENIGVAKEKVAQASQVAGQKANQTAAGTREGARDLKHDVEKEARK</sequence>
<feature type="region of interest" description="Disordered" evidence="1">
    <location>
        <begin position="1"/>
        <end position="27"/>
    </location>
</feature>
<dbReference type="STRING" id="1328759.A0A5C2S477"/>
<feature type="compositionally biased region" description="Low complexity" evidence="1">
    <location>
        <begin position="1"/>
        <end position="20"/>
    </location>
</feature>
<feature type="region of interest" description="Disordered" evidence="1">
    <location>
        <begin position="80"/>
        <end position="111"/>
    </location>
</feature>
<feature type="compositionally biased region" description="Polar residues" evidence="1">
    <location>
        <begin position="80"/>
        <end position="92"/>
    </location>
</feature>
<evidence type="ECO:0000256" key="1">
    <source>
        <dbReference type="SAM" id="MobiDB-lite"/>
    </source>
</evidence>
<evidence type="ECO:0000313" key="2">
    <source>
        <dbReference type="EMBL" id="RPD58425.1"/>
    </source>
</evidence>
<reference evidence="2" key="1">
    <citation type="journal article" date="2018" name="Genome Biol. Evol.">
        <title>Genomics and development of Lentinus tigrinus, a white-rot wood-decaying mushroom with dimorphic fruiting bodies.</title>
        <authorList>
            <person name="Wu B."/>
            <person name="Xu Z."/>
            <person name="Knudson A."/>
            <person name="Carlson A."/>
            <person name="Chen N."/>
            <person name="Kovaka S."/>
            <person name="LaButti K."/>
            <person name="Lipzen A."/>
            <person name="Pennachio C."/>
            <person name="Riley R."/>
            <person name="Schakwitz W."/>
            <person name="Umezawa K."/>
            <person name="Ohm R.A."/>
            <person name="Grigoriev I.V."/>
            <person name="Nagy L.G."/>
            <person name="Gibbons J."/>
            <person name="Hibbett D."/>
        </authorList>
    </citation>
    <scope>NUCLEOTIDE SEQUENCE [LARGE SCALE GENOMIC DNA]</scope>
    <source>
        <strain evidence="2">ALCF2SS1-6</strain>
    </source>
</reference>
<protein>
    <submittedName>
        <fullName evidence="2">Uncharacterized protein</fullName>
    </submittedName>
</protein>
<organism evidence="2 3">
    <name type="scientific">Lentinus tigrinus ALCF2SS1-6</name>
    <dbReference type="NCBI Taxonomy" id="1328759"/>
    <lineage>
        <taxon>Eukaryota</taxon>
        <taxon>Fungi</taxon>
        <taxon>Dikarya</taxon>
        <taxon>Basidiomycota</taxon>
        <taxon>Agaricomycotina</taxon>
        <taxon>Agaricomycetes</taxon>
        <taxon>Polyporales</taxon>
        <taxon>Polyporaceae</taxon>
        <taxon>Lentinus</taxon>
    </lineage>
</organism>
<dbReference type="AlphaFoldDB" id="A0A5C2S477"/>
<dbReference type="Proteomes" id="UP000313359">
    <property type="component" value="Unassembled WGS sequence"/>
</dbReference>
<feature type="compositionally biased region" description="Basic and acidic residues" evidence="1">
    <location>
        <begin position="96"/>
        <end position="111"/>
    </location>
</feature>
<name>A0A5C2S477_9APHY</name>
<dbReference type="OrthoDB" id="4023585at2759"/>